<accession>A0A5C6D5T0</accession>
<reference evidence="1 2" key="1">
    <citation type="submission" date="2019-02" db="EMBL/GenBank/DDBJ databases">
        <title>Deep-cultivation of Planctomycetes and their phenomic and genomic characterization uncovers novel biology.</title>
        <authorList>
            <person name="Wiegand S."/>
            <person name="Jogler M."/>
            <person name="Boedeker C."/>
            <person name="Pinto D."/>
            <person name="Vollmers J."/>
            <person name="Rivas-Marin E."/>
            <person name="Kohn T."/>
            <person name="Peeters S.H."/>
            <person name="Heuer A."/>
            <person name="Rast P."/>
            <person name="Oberbeckmann S."/>
            <person name="Bunk B."/>
            <person name="Jeske O."/>
            <person name="Meyerdierks A."/>
            <person name="Storesund J.E."/>
            <person name="Kallscheuer N."/>
            <person name="Luecker S."/>
            <person name="Lage O.M."/>
            <person name="Pohl T."/>
            <person name="Merkel B.J."/>
            <person name="Hornburger P."/>
            <person name="Mueller R.-W."/>
            <person name="Bruemmer F."/>
            <person name="Labrenz M."/>
            <person name="Spormann A.M."/>
            <person name="Op Den Camp H."/>
            <person name="Overmann J."/>
            <person name="Amann R."/>
            <person name="Jetten M.S.M."/>
            <person name="Mascher T."/>
            <person name="Medema M.H."/>
            <person name="Devos D.P."/>
            <person name="Kaster A.-K."/>
            <person name="Ovreas L."/>
            <person name="Rohde M."/>
            <person name="Galperin M.Y."/>
            <person name="Jogler C."/>
        </authorList>
    </citation>
    <scope>NUCLEOTIDE SEQUENCE [LARGE SCALE GENOMIC DNA]</scope>
    <source>
        <strain evidence="1 2">Poly41</strain>
    </source>
</reference>
<dbReference type="Proteomes" id="UP000319143">
    <property type="component" value="Unassembled WGS sequence"/>
</dbReference>
<name>A0A5C6D5T0_9BACT</name>
<gene>
    <name evidence="1" type="ORF">Poly41_54910</name>
</gene>
<keyword evidence="2" id="KW-1185">Reference proteome</keyword>
<evidence type="ECO:0000313" key="2">
    <source>
        <dbReference type="Proteomes" id="UP000319143"/>
    </source>
</evidence>
<sequence length="115" mass="12835">MPGKKGQAEESFYLPIWLFRRTLWVIEYRQAVLRGMAGQKEIGMRMMPYGAKSFATIGTAPLYGVWLCCGATSQGITESGRDEIIAWPRANMRVWPGVICLSSKWTDGKSTLSAL</sequence>
<protein>
    <submittedName>
        <fullName evidence="1">Uncharacterized protein</fullName>
    </submittedName>
</protein>
<evidence type="ECO:0000313" key="1">
    <source>
        <dbReference type="EMBL" id="TWU32513.1"/>
    </source>
</evidence>
<dbReference type="AlphaFoldDB" id="A0A5C6D5T0"/>
<dbReference type="EMBL" id="SJPV01000012">
    <property type="protein sequence ID" value="TWU32513.1"/>
    <property type="molecule type" value="Genomic_DNA"/>
</dbReference>
<comment type="caution">
    <text evidence="1">The sequence shown here is derived from an EMBL/GenBank/DDBJ whole genome shotgun (WGS) entry which is preliminary data.</text>
</comment>
<proteinExistence type="predicted"/>
<organism evidence="1 2">
    <name type="scientific">Novipirellula artificiosorum</name>
    <dbReference type="NCBI Taxonomy" id="2528016"/>
    <lineage>
        <taxon>Bacteria</taxon>
        <taxon>Pseudomonadati</taxon>
        <taxon>Planctomycetota</taxon>
        <taxon>Planctomycetia</taxon>
        <taxon>Pirellulales</taxon>
        <taxon>Pirellulaceae</taxon>
        <taxon>Novipirellula</taxon>
    </lineage>
</organism>